<dbReference type="EMBL" id="CP045704">
    <property type="protein sequence ID" value="QNE80041.1"/>
    <property type="molecule type" value="Genomic_DNA"/>
</dbReference>
<evidence type="ECO:0000256" key="2">
    <source>
        <dbReference type="ARBA" id="ARBA00022450"/>
    </source>
</evidence>
<dbReference type="InterPro" id="IPR006162">
    <property type="entry name" value="Ppantetheine_attach_site"/>
</dbReference>
<dbReference type="PROSITE" id="PS00455">
    <property type="entry name" value="AMP_BINDING"/>
    <property type="match status" value="2"/>
</dbReference>
<dbReference type="InterPro" id="IPR036736">
    <property type="entry name" value="ACP-like_sf"/>
</dbReference>
<dbReference type="SMART" id="SM00823">
    <property type="entry name" value="PKS_PP"/>
    <property type="match status" value="2"/>
</dbReference>
<feature type="domain" description="Carrier" evidence="5">
    <location>
        <begin position="1639"/>
        <end position="1717"/>
    </location>
</feature>
<gene>
    <name evidence="6" type="ORF">F0345_02110</name>
</gene>
<dbReference type="Gene3D" id="3.30.559.10">
    <property type="entry name" value="Chloramphenicol acetyltransferase-like domain"/>
    <property type="match status" value="1"/>
</dbReference>
<evidence type="ECO:0000259" key="5">
    <source>
        <dbReference type="PROSITE" id="PS50075"/>
    </source>
</evidence>
<dbReference type="Pfam" id="PF00550">
    <property type="entry name" value="PP-binding"/>
    <property type="match status" value="2"/>
</dbReference>
<dbReference type="Gene3D" id="3.40.50.980">
    <property type="match status" value="4"/>
</dbReference>
<keyword evidence="2" id="KW-0596">Phosphopantetheine</keyword>
<evidence type="ECO:0000313" key="6">
    <source>
        <dbReference type="EMBL" id="QNE80041.1"/>
    </source>
</evidence>
<dbReference type="Pfam" id="PF00668">
    <property type="entry name" value="Condensation"/>
    <property type="match status" value="1"/>
</dbReference>
<dbReference type="Gene3D" id="1.10.1200.10">
    <property type="entry name" value="ACP-like"/>
    <property type="match status" value="2"/>
</dbReference>
<comment type="cofactor">
    <cofactor evidence="1">
        <name>pantetheine 4'-phosphate</name>
        <dbReference type="ChEBI" id="CHEBI:47942"/>
    </cofactor>
</comment>
<dbReference type="PROSITE" id="PS50075">
    <property type="entry name" value="CARRIER"/>
    <property type="match status" value="2"/>
</dbReference>
<dbReference type="InterPro" id="IPR025110">
    <property type="entry name" value="AMP-bd_C"/>
</dbReference>
<evidence type="ECO:0000256" key="1">
    <source>
        <dbReference type="ARBA" id="ARBA00001957"/>
    </source>
</evidence>
<dbReference type="Pfam" id="PF13193">
    <property type="entry name" value="AMP-binding_C"/>
    <property type="match status" value="1"/>
</dbReference>
<keyword evidence="3" id="KW-0597">Phosphoprotein</keyword>
<dbReference type="CDD" id="cd12117">
    <property type="entry name" value="A_NRPS_Srf_like"/>
    <property type="match status" value="1"/>
</dbReference>
<dbReference type="InterPro" id="IPR045851">
    <property type="entry name" value="AMP-bd_C_sf"/>
</dbReference>
<dbReference type="Gene3D" id="3.30.300.30">
    <property type="match status" value="2"/>
</dbReference>
<reference evidence="7" key="1">
    <citation type="submission" date="2019-10" db="EMBL/GenBank/DDBJ databases">
        <title>Antimicrobial potential of Antarctic Bacteria.</title>
        <authorList>
            <person name="Benaud N."/>
            <person name="Edwards R.J."/>
            <person name="Ferrari B.C."/>
        </authorList>
    </citation>
    <scope>NUCLEOTIDE SEQUENCE [LARGE SCALE GENOMIC DNA]</scope>
    <source>
        <strain evidence="7">NBH77</strain>
    </source>
</reference>
<dbReference type="InterPro" id="IPR009081">
    <property type="entry name" value="PP-bd_ACP"/>
</dbReference>
<name>A0ABX6RHR0_9ACTN</name>
<sequence>MSTPALIRFDVLPSSPTGPFGPEFSDPHVQAPCGSRRRGPIRCARPWPGTAVTEDGKAVMERLNGAHESAGVLTDTDEPGIPIPGGTLTEVFGKQVAQTPDAVAVEYGCHGEHQLSYAELDARAERLARRLVAGGARRGGRVGVLVERSAAVVVTLLAVAKTGAACVPLDARSPEARLGEILESVGCALLVVDAHSAQHPAAAGRRTLLVGEDGVPEGPSDAVDRPYDEPGAGAAGAGDVLYVMHTSGSTGAPKGVRVTHRNVLALACDRVWRGGAHERVLFHSPHAFDASTYEIWVPLLSGGRVVVAPEEINAPLLRRLVGGGRVTALWLTAGLFGALATGDPGCLEGAREVWTGGDVVPPDAVRRVVEACPGTTLYNGYGPTETTTFATRHRIHPGPPADGDIPIGRPMDHTRVHLLDAELRPVADGGTGQLYVAGAHVAAGYEGNEALTRERFLPDPFGARGERMYATGDLARRDTAGDLRYVGRADRQVKVNGFRIEPGETEAALTRQPRVAQASVVVDKDGDGGGRMTAYVVLAEGADDGAAGVDGVALRRALQEELPSYLVPDDVVVLPRLPLTANGKIDRARLAESSGVPALVERWVRRRPAQLAVDDPVSGARLTYARLWQRSGRLAAALAGRGVRPGDLVAVDLPRSAELVVAFLGIARAGAAYLPLDRQAPPERVAELLAESGAVAAVVGERTRVPASTPVLRADGVDDAGRPPVLATRSGEDPLYVTYTSGSTGRPKGVAVPHRAVERLVEGAAYCPIEPGDRVASTCNPAFDVTTCEIWSTLCAGGTVVPLPTVTDLALDEWVALVRDQAVTVMFLTTSLFHAAAWELPDAFSSLETLVVGGEQLDLAAARRVLSAGGPRRLVNGYGPTEATAFATWFLCTEASLAGRERVPIGRPLQRTTAHVLDDELRQVPAGEPGELCLGGPGVALGYLHRAELTAERFVTAPGTGERLYRTGDLARLLPDGELETLGRRDRQVKLRGFRIELEEVERAAVATGLVDAAFVEKTGDSNLAGCVLPGASAEVARADLPGALSARLAERLPEYMVPARWLVLDELPIGSTGKADRAHMLELLTRRPEPDGAAPRAGDLRTPTERKLAAMWSELLEVPVTSRDASFWELGGHSLRGVTLVARIRERLGVRLRLRDLFRVPVLADLAARIDAEAEPGERDPAASRVPTVEESGATAFQQQIWLAEHVDPRPGLYNVPFAWRVDGHLDAGRLAAALERVVARHEALRTTFTRRADEVRQRVGGPWRPGVRTRRADSREQLAALLRAAADDPFDLEAGPLLRAALIDGPDGQTLALTAHHIVFDAQSLPILLEDLHEEYAAGGSGAGAPGRQFRELTAVTERPAPEALARWTDTLRDAPSRLGLAAPAVPEPHGTVPIALPDGLLRRMRPLQERLGMSWFMVASAALAALLHHATGDPRLTFGFPVDTREGDAFARVVGPCLNTVVVPTRCDADTTVGAFLEAVRDGVLDALEDRYVPFAHVVEALNPPRVAGTTPYLDVVLAPQTRAHTPPRVGDARLLPLESAQGSATYGKFALTVGLAVTGERLSGEMVYRGDRLPVDAVRELARLYPLFLAAFAEPGESTVAQLAASLGATRGALRAEVDPGTAVTTSRATAVLAEPESAVEQRVAAIWASVLGLDPARAPGAEANFFDCGGTSLKLVTLHAELCRAFGTELPVQRLFESTTVGAMARLVARPESPPVAAGSRSGDLDARAAARRRTRRPGTGGRV</sequence>
<organism evidence="6 7">
    <name type="scientific">Streptomyces rutgersensis</name>
    <dbReference type="NCBI Taxonomy" id="53451"/>
    <lineage>
        <taxon>Bacteria</taxon>
        <taxon>Bacillati</taxon>
        <taxon>Actinomycetota</taxon>
        <taxon>Actinomycetes</taxon>
        <taxon>Kitasatosporales</taxon>
        <taxon>Streptomycetaceae</taxon>
        <taxon>Streptomyces</taxon>
        <taxon>Streptomyces diastaticus group</taxon>
    </lineage>
</organism>
<accession>A0ABX6RHR0</accession>
<dbReference type="InterPro" id="IPR023213">
    <property type="entry name" value="CAT-like_dom_sf"/>
</dbReference>
<evidence type="ECO:0000313" key="7">
    <source>
        <dbReference type="Proteomes" id="UP000515764"/>
    </source>
</evidence>
<dbReference type="InterPro" id="IPR020845">
    <property type="entry name" value="AMP-binding_CS"/>
</dbReference>
<dbReference type="SUPFAM" id="SSF47336">
    <property type="entry name" value="ACP-like"/>
    <property type="match status" value="2"/>
</dbReference>
<evidence type="ECO:0000256" key="4">
    <source>
        <dbReference type="SAM" id="MobiDB-lite"/>
    </source>
</evidence>
<dbReference type="InterPro" id="IPR000873">
    <property type="entry name" value="AMP-dep_synth/lig_dom"/>
</dbReference>
<dbReference type="PANTHER" id="PTHR45527:SF1">
    <property type="entry name" value="FATTY ACID SYNTHASE"/>
    <property type="match status" value="1"/>
</dbReference>
<dbReference type="InterPro" id="IPR001242">
    <property type="entry name" value="Condensation_dom"/>
</dbReference>
<dbReference type="Gene3D" id="2.30.38.10">
    <property type="entry name" value="Luciferase, Domain 3"/>
    <property type="match status" value="2"/>
</dbReference>
<dbReference type="Proteomes" id="UP000515764">
    <property type="component" value="Chromosome"/>
</dbReference>
<dbReference type="SUPFAM" id="SSF52777">
    <property type="entry name" value="CoA-dependent acyltransferases"/>
    <property type="match status" value="2"/>
</dbReference>
<dbReference type="SUPFAM" id="SSF56801">
    <property type="entry name" value="Acetyl-CoA synthetase-like"/>
    <property type="match status" value="2"/>
</dbReference>
<dbReference type="Pfam" id="PF00501">
    <property type="entry name" value="AMP-binding"/>
    <property type="match status" value="2"/>
</dbReference>
<protein>
    <submittedName>
        <fullName evidence="6">Amino acid adenylation domain-containing protein</fullName>
    </submittedName>
</protein>
<feature type="domain" description="Carrier" evidence="5">
    <location>
        <begin position="1100"/>
        <end position="1175"/>
    </location>
</feature>
<proteinExistence type="predicted"/>
<dbReference type="Gene3D" id="3.30.559.30">
    <property type="entry name" value="Nonribosomal peptide synthetase, condensation domain"/>
    <property type="match status" value="1"/>
</dbReference>
<feature type="region of interest" description="Disordered" evidence="4">
    <location>
        <begin position="1716"/>
        <end position="1749"/>
    </location>
</feature>
<dbReference type="NCBIfam" id="TIGR01733">
    <property type="entry name" value="AA-adenyl-dom"/>
    <property type="match status" value="2"/>
</dbReference>
<dbReference type="PANTHER" id="PTHR45527">
    <property type="entry name" value="NONRIBOSOMAL PEPTIDE SYNTHETASE"/>
    <property type="match status" value="1"/>
</dbReference>
<feature type="region of interest" description="Disordered" evidence="4">
    <location>
        <begin position="1"/>
        <end position="28"/>
    </location>
</feature>
<dbReference type="PROSITE" id="PS00012">
    <property type="entry name" value="PHOSPHOPANTETHEINE"/>
    <property type="match status" value="1"/>
</dbReference>
<dbReference type="InterPro" id="IPR010071">
    <property type="entry name" value="AA_adenyl_dom"/>
</dbReference>
<dbReference type="InterPro" id="IPR020806">
    <property type="entry name" value="PKS_PP-bd"/>
</dbReference>
<evidence type="ECO:0000256" key="3">
    <source>
        <dbReference type="ARBA" id="ARBA00022553"/>
    </source>
</evidence>
<keyword evidence="7" id="KW-1185">Reference proteome</keyword>